<keyword evidence="1" id="KW-0472">Membrane</keyword>
<evidence type="ECO:0000313" key="4">
    <source>
        <dbReference type="Proteomes" id="UP001595685"/>
    </source>
</evidence>
<keyword evidence="4" id="KW-1185">Reference proteome</keyword>
<reference evidence="4" key="1">
    <citation type="journal article" date="2019" name="Int. J. Syst. Evol. Microbiol.">
        <title>The Global Catalogue of Microorganisms (GCM) 10K type strain sequencing project: providing services to taxonomists for standard genome sequencing and annotation.</title>
        <authorList>
            <consortium name="The Broad Institute Genomics Platform"/>
            <consortium name="The Broad Institute Genome Sequencing Center for Infectious Disease"/>
            <person name="Wu L."/>
            <person name="Ma J."/>
        </authorList>
    </citation>
    <scope>NUCLEOTIDE SEQUENCE [LARGE SCALE GENOMIC DNA]</scope>
    <source>
        <strain evidence="4">NCAIM B.02333</strain>
    </source>
</reference>
<accession>A0ABV7WH62</accession>
<feature type="transmembrane region" description="Helical" evidence="1">
    <location>
        <begin position="32"/>
        <end position="54"/>
    </location>
</feature>
<feature type="transmembrane region" description="Helical" evidence="1">
    <location>
        <begin position="148"/>
        <end position="168"/>
    </location>
</feature>
<comment type="caution">
    <text evidence="3">The sequence shown here is derived from an EMBL/GenBank/DDBJ whole genome shotgun (WGS) entry which is preliminary data.</text>
</comment>
<gene>
    <name evidence="3" type="ORF">ACFOLH_12520</name>
</gene>
<keyword evidence="1" id="KW-0812">Transmembrane</keyword>
<dbReference type="Pfam" id="PF13386">
    <property type="entry name" value="DsbD_2"/>
    <property type="match status" value="1"/>
</dbReference>
<feature type="transmembrane region" description="Helical" evidence="1">
    <location>
        <begin position="180"/>
        <end position="212"/>
    </location>
</feature>
<keyword evidence="1" id="KW-1133">Transmembrane helix</keyword>
<organism evidence="3 4">
    <name type="scientific">Aquipuribacter hungaricus</name>
    <dbReference type="NCBI Taxonomy" id="545624"/>
    <lineage>
        <taxon>Bacteria</taxon>
        <taxon>Bacillati</taxon>
        <taxon>Actinomycetota</taxon>
        <taxon>Actinomycetes</taxon>
        <taxon>Micrococcales</taxon>
        <taxon>Intrasporangiaceae</taxon>
        <taxon>Aquipuribacter</taxon>
    </lineage>
</organism>
<name>A0ABV7WH62_9MICO</name>
<feature type="transmembrane region" description="Helical" evidence="1">
    <location>
        <begin position="116"/>
        <end position="136"/>
    </location>
</feature>
<dbReference type="PANTHER" id="PTHR31272:SF4">
    <property type="entry name" value="CYTOCHROME C-TYPE BIOGENESIS PROTEIN HI_1454-RELATED"/>
    <property type="match status" value="1"/>
</dbReference>
<protein>
    <submittedName>
        <fullName evidence="3">Cytochrome c biogenesis CcdA family protein</fullName>
    </submittedName>
</protein>
<evidence type="ECO:0000259" key="2">
    <source>
        <dbReference type="Pfam" id="PF13386"/>
    </source>
</evidence>
<dbReference type="InterPro" id="IPR039447">
    <property type="entry name" value="UreH-like_TM_dom"/>
</dbReference>
<proteinExistence type="predicted"/>
<evidence type="ECO:0000256" key="1">
    <source>
        <dbReference type="SAM" id="Phobius"/>
    </source>
</evidence>
<dbReference type="RefSeq" id="WP_340293983.1">
    <property type="nucleotide sequence ID" value="NZ_JBBEOI010000131.1"/>
</dbReference>
<dbReference type="InterPro" id="IPR051790">
    <property type="entry name" value="Cytochrome_c-biogenesis_DsbD"/>
</dbReference>
<dbReference type="EMBL" id="JBHRWW010000008">
    <property type="protein sequence ID" value="MFC3689169.1"/>
    <property type="molecule type" value="Genomic_DNA"/>
</dbReference>
<evidence type="ECO:0000313" key="3">
    <source>
        <dbReference type="EMBL" id="MFC3689169.1"/>
    </source>
</evidence>
<feature type="transmembrane region" description="Helical" evidence="1">
    <location>
        <begin position="224"/>
        <end position="246"/>
    </location>
</feature>
<sequence length="297" mass="28878">MSAAAGLVAGVLPAAVGASVAAQTVLDGSLLLAVPLAAAAGLVSFASPCVLPLVPGYLAYVSGLAGPAQPAGGAVTTGAAGTASGAGGRTVSAPARTAVLADPATVPTARLVTGTVLFVAGFSAVFVALGSVAGLAGAVLPQGRTVDVVAGVVAVLMGLVFVGAVPLLRTELRPRWRPAVGLAGAPLLGAAFGVGWVPCVGPTLAAVVALAYTDGGAGRGALLAAAYCVGLGLPFVLVSVAYARGLRALEPLRRHRRLVTTAGGVLLVVVGVLLLTGVWDLLVEALRGPVSRFPVLL</sequence>
<feature type="domain" description="Urease accessory protein UreH-like transmembrane" evidence="2">
    <location>
        <begin position="115"/>
        <end position="272"/>
    </location>
</feature>
<dbReference type="PANTHER" id="PTHR31272">
    <property type="entry name" value="CYTOCHROME C-TYPE BIOGENESIS PROTEIN HI_1454-RELATED"/>
    <property type="match status" value="1"/>
</dbReference>
<feature type="transmembrane region" description="Helical" evidence="1">
    <location>
        <begin position="258"/>
        <end position="279"/>
    </location>
</feature>
<dbReference type="Proteomes" id="UP001595685">
    <property type="component" value="Unassembled WGS sequence"/>
</dbReference>